<dbReference type="EMBL" id="BSYO01000034">
    <property type="protein sequence ID" value="GMH28181.1"/>
    <property type="molecule type" value="Genomic_DNA"/>
</dbReference>
<sequence>MGSSDSGDSGEGLVDCSVGSIVWVRRRNGSWWPGKILGPDELSASHLMAPRSGTPVKLLGREDASVDWYNLEKSKRVKAFRCGEFDGCIERAEASQGMPPKKREKYARREDAILHALELEKQLLDKKYGNLGEQTGDDSHGKKSRSIYSPAEFIDLVDTDEGPHNQMEMRVSQPGECNSFHHPGAFAEETTSGSSEDTESDLSETDSMGPDVAAELTALSDAHTNSRAQSRALSRLALQGRDESTSSEDMSSPDDSPHFHFHDPVSSSMEVSKWQLKGKRNTRNLNRRSTDGFTHGMYLEARGRSLSQRTSGHTSSYYHDSDDYINDVDFIEDDCGPHVDGFGNRGYLHKLKSASQKQNFLSQKSIDWEELTWRDRSFKQYLDEKGGFFNHAYVGRHGQMLIDVDLHVQANHKGEHVPWVSLMSKLNGKAIIGHPIQVETLGDGSTDALLSTSSHAYDDNGNRVVPQVWRTARRTAFFRVPRPHSSSQHDGDDADYQYSDEDRKLPPFKKSAATGSLHEKSLGKRSLSHVPRPPPHRLKKPSKKVGLSASQKTRALSSIGSNQKLSDKRRVASNYYFMDGVIKPLVPGPTTVACIPVKLVFSRLLEAVGRSPSGPTSRGVSVNSNKERNPS</sequence>
<dbReference type="PANTHER" id="PTHR33697:SF2">
    <property type="entry name" value="T17B22.17 PROTEIN"/>
    <property type="match status" value="1"/>
</dbReference>
<dbReference type="InterPro" id="IPR044679">
    <property type="entry name" value="PWWP2-like"/>
</dbReference>
<dbReference type="PROSITE" id="PS50812">
    <property type="entry name" value="PWWP"/>
    <property type="match status" value="1"/>
</dbReference>
<evidence type="ECO:0000313" key="4">
    <source>
        <dbReference type="Proteomes" id="UP001279734"/>
    </source>
</evidence>
<dbReference type="InterPro" id="IPR000313">
    <property type="entry name" value="PWWP_dom"/>
</dbReference>
<feature type="region of interest" description="Disordered" evidence="1">
    <location>
        <begin position="238"/>
        <end position="265"/>
    </location>
</feature>
<name>A0AAD3TFF6_NEPGR</name>
<dbReference type="Pfam" id="PF00855">
    <property type="entry name" value="PWWP"/>
    <property type="match status" value="1"/>
</dbReference>
<gene>
    <name evidence="3" type="ORF">Nepgr_030024</name>
</gene>
<feature type="region of interest" description="Disordered" evidence="1">
    <location>
        <begin position="174"/>
        <end position="208"/>
    </location>
</feature>
<feature type="domain" description="PWWP" evidence="2">
    <location>
        <begin position="18"/>
        <end position="73"/>
    </location>
</feature>
<evidence type="ECO:0000313" key="3">
    <source>
        <dbReference type="EMBL" id="GMH28181.1"/>
    </source>
</evidence>
<feature type="region of interest" description="Disordered" evidence="1">
    <location>
        <begin position="480"/>
        <end position="564"/>
    </location>
</feature>
<feature type="compositionally biased region" description="Polar residues" evidence="1">
    <location>
        <begin position="548"/>
        <end position="564"/>
    </location>
</feature>
<comment type="caution">
    <text evidence="3">The sequence shown here is derived from an EMBL/GenBank/DDBJ whole genome shotgun (WGS) entry which is preliminary data.</text>
</comment>
<keyword evidence="4" id="KW-1185">Reference proteome</keyword>
<proteinExistence type="predicted"/>
<accession>A0AAD3TFF6</accession>
<evidence type="ECO:0000259" key="2">
    <source>
        <dbReference type="PROSITE" id="PS50812"/>
    </source>
</evidence>
<protein>
    <recommendedName>
        <fullName evidence="2">PWWP domain-containing protein</fullName>
    </recommendedName>
</protein>
<dbReference type="AlphaFoldDB" id="A0AAD3TFF6"/>
<dbReference type="CDD" id="cd05162">
    <property type="entry name" value="PWWP"/>
    <property type="match status" value="1"/>
</dbReference>
<reference evidence="3" key="1">
    <citation type="submission" date="2023-05" db="EMBL/GenBank/DDBJ databases">
        <title>Nepenthes gracilis genome sequencing.</title>
        <authorList>
            <person name="Fukushima K."/>
        </authorList>
    </citation>
    <scope>NUCLEOTIDE SEQUENCE</scope>
    <source>
        <strain evidence="3">SING2019-196</strain>
    </source>
</reference>
<feature type="region of interest" description="Disordered" evidence="1">
    <location>
        <begin position="610"/>
        <end position="631"/>
    </location>
</feature>
<feature type="compositionally biased region" description="Basic residues" evidence="1">
    <location>
        <begin position="534"/>
        <end position="543"/>
    </location>
</feature>
<dbReference type="Proteomes" id="UP001279734">
    <property type="component" value="Unassembled WGS sequence"/>
</dbReference>
<dbReference type="Gene3D" id="2.30.30.140">
    <property type="match status" value="1"/>
</dbReference>
<feature type="compositionally biased region" description="Polar residues" evidence="1">
    <location>
        <begin position="613"/>
        <end position="624"/>
    </location>
</feature>
<organism evidence="3 4">
    <name type="scientific">Nepenthes gracilis</name>
    <name type="common">Slender pitcher plant</name>
    <dbReference type="NCBI Taxonomy" id="150966"/>
    <lineage>
        <taxon>Eukaryota</taxon>
        <taxon>Viridiplantae</taxon>
        <taxon>Streptophyta</taxon>
        <taxon>Embryophyta</taxon>
        <taxon>Tracheophyta</taxon>
        <taxon>Spermatophyta</taxon>
        <taxon>Magnoliopsida</taxon>
        <taxon>eudicotyledons</taxon>
        <taxon>Gunneridae</taxon>
        <taxon>Pentapetalae</taxon>
        <taxon>Caryophyllales</taxon>
        <taxon>Nepenthaceae</taxon>
        <taxon>Nepenthes</taxon>
    </lineage>
</organism>
<dbReference type="PANTHER" id="PTHR33697">
    <property type="entry name" value="T17B22.17 PROTEIN-RELATED"/>
    <property type="match status" value="1"/>
</dbReference>
<evidence type="ECO:0000256" key="1">
    <source>
        <dbReference type="SAM" id="MobiDB-lite"/>
    </source>
</evidence>
<dbReference type="SUPFAM" id="SSF63748">
    <property type="entry name" value="Tudor/PWWP/MBT"/>
    <property type="match status" value="1"/>
</dbReference>